<comment type="caution">
    <text evidence="3">The sequence shown here is derived from an EMBL/GenBank/DDBJ whole genome shotgun (WGS) entry which is preliminary data.</text>
</comment>
<gene>
    <name evidence="3" type="ORF">GCM10010862_39680</name>
</gene>
<evidence type="ECO:0000256" key="1">
    <source>
        <dbReference type="SAM" id="SignalP"/>
    </source>
</evidence>
<keyword evidence="4" id="KW-1185">Reference proteome</keyword>
<protein>
    <recommendedName>
        <fullName evidence="2">PRC-barrel domain-containing protein</fullName>
    </recommendedName>
</protein>
<feature type="signal peptide" evidence="1">
    <location>
        <begin position="1"/>
        <end position="23"/>
    </location>
</feature>
<accession>A0ABQ5W9D1</accession>
<evidence type="ECO:0000313" key="4">
    <source>
        <dbReference type="Proteomes" id="UP001156691"/>
    </source>
</evidence>
<proteinExistence type="predicted"/>
<dbReference type="Pfam" id="PF05239">
    <property type="entry name" value="PRC"/>
    <property type="match status" value="1"/>
</dbReference>
<name>A0ABQ5W9D1_9HYPH</name>
<evidence type="ECO:0000313" key="3">
    <source>
        <dbReference type="EMBL" id="GLQ56709.1"/>
    </source>
</evidence>
<reference evidence="4" key="1">
    <citation type="journal article" date="2019" name="Int. J. Syst. Evol. Microbiol.">
        <title>The Global Catalogue of Microorganisms (GCM) 10K type strain sequencing project: providing services to taxonomists for standard genome sequencing and annotation.</title>
        <authorList>
            <consortium name="The Broad Institute Genomics Platform"/>
            <consortium name="The Broad Institute Genome Sequencing Center for Infectious Disease"/>
            <person name="Wu L."/>
            <person name="Ma J."/>
        </authorList>
    </citation>
    <scope>NUCLEOTIDE SEQUENCE [LARGE SCALE GENOMIC DNA]</scope>
    <source>
        <strain evidence="4">NBRC 112416</strain>
    </source>
</reference>
<dbReference type="Gene3D" id="2.30.30.240">
    <property type="entry name" value="PRC-barrel domain"/>
    <property type="match status" value="1"/>
</dbReference>
<organism evidence="3 4">
    <name type="scientific">Devosia nitrariae</name>
    <dbReference type="NCBI Taxonomy" id="2071872"/>
    <lineage>
        <taxon>Bacteria</taxon>
        <taxon>Pseudomonadati</taxon>
        <taxon>Pseudomonadota</taxon>
        <taxon>Alphaproteobacteria</taxon>
        <taxon>Hyphomicrobiales</taxon>
        <taxon>Devosiaceae</taxon>
        <taxon>Devosia</taxon>
    </lineage>
</organism>
<feature type="domain" description="PRC-barrel" evidence="2">
    <location>
        <begin position="64"/>
        <end position="133"/>
    </location>
</feature>
<dbReference type="RefSeq" id="WP_284342117.1">
    <property type="nucleotide sequence ID" value="NZ_BSNS01000022.1"/>
</dbReference>
<dbReference type="InterPro" id="IPR027275">
    <property type="entry name" value="PRC-brl_dom"/>
</dbReference>
<evidence type="ECO:0000259" key="2">
    <source>
        <dbReference type="Pfam" id="PF05239"/>
    </source>
</evidence>
<feature type="chain" id="PRO_5045554427" description="PRC-barrel domain-containing protein" evidence="1">
    <location>
        <begin position="24"/>
        <end position="156"/>
    </location>
</feature>
<dbReference type="Proteomes" id="UP001156691">
    <property type="component" value="Unassembled WGS sequence"/>
</dbReference>
<sequence>MTPRILCALALLAAISSSPAAQEAPLPSAPRSGETSELEAVGLTPPTILSEGHTMASGEILALDFFGRSIFASDAENAEMIGTVEDLVIAPSGTVSSVILDVGSFLDTPGKSIAVDFQALVPVPRTDGETRWVLETTREALTLAPVFRRPDEAAAN</sequence>
<keyword evidence="1" id="KW-0732">Signal</keyword>
<dbReference type="InterPro" id="IPR011033">
    <property type="entry name" value="PRC_barrel-like_sf"/>
</dbReference>
<dbReference type="EMBL" id="BSNS01000022">
    <property type="protein sequence ID" value="GLQ56709.1"/>
    <property type="molecule type" value="Genomic_DNA"/>
</dbReference>
<dbReference type="SUPFAM" id="SSF50346">
    <property type="entry name" value="PRC-barrel domain"/>
    <property type="match status" value="1"/>
</dbReference>